<dbReference type="FunFam" id="3.80.10.10:FF:000400">
    <property type="entry name" value="Nuclear pore complex protein NUP107"/>
    <property type="match status" value="1"/>
</dbReference>
<sequence>MNYHVIVLSSITLLLSFTRSSASSNTRDHEQAEALLRWKNSLQDDPTHSLLSSWILDNSTKPSNSSVNSHCSWAGISCTESGSISRIDVSSSNLRGTLYNLEFSCFSSLLELDLHNNSLYGTIPSQISNLSKLTSLDLSYNNLSGSIPSKIGLVWGLQELHLQENELTGTIPQGIGNLSQLIYLDLSHNFLSGNVPSEIGFMSTLEEIYLNKNEINGSIPQQMGMLKSLKVLISGENSLSGSIPSSLANLSTLSYIWLNDNKLTGPIPQEVGMLKSLIDLSLQINLLTGPIPASIGNLSNLNIINIFENQLSGTIPQEIGNLKSLSYLNVLSNKLTGQISPKLNNLTSLISLQLRENMFSGFLPPNMCLAGQLKFLGADYNNFTGPVPKSLKNCTTLVKVRLKGNQLTGNISEDLGLYPSLDYIDLSYNKFCGEISENWGKLENLTSLKISNNQISGSIPIEIANATQLQELDLSSNELAGEIPKELGKMPLWVLKLNNNKLSSNIPKELGMLSNLEQLNLAANHLHGSIPEEIGQCSRLIFLNLSCNTLSNNVPFQIGNLGTLQSLDLSDNMLSGELPNKLGSLLSLEMLNISHNELSGSIPTTFSQMVSLTTVDISNNLLEGPLPNTRAFARASIELLQNNKGLCGSNAVLNSCHLTSKGKHIKRTVLLIMAPILSTVLLVCVILCMIYFPRRKHKNRDEPLEAVSESFMPILGYADGKMAYQSIIDATKEFNSNYCIGSGGSANVYKAELPTGQVVAVKKLNLSEDDGMINIRAFKSEINALAQVRHRNIVRFYGYCFHPIHSFLVYEFLEGGSLAKLLSNEATAAELDWVKRVDVIKGVANALYYMHHECFPPILHRDISSNNILLDYDYTVRVSDFGAARIVKPNSSNWTSFVGTFGYSAPELAYMLEPNEKCDVYSFGVVIWEVIMGRHPGDLISSISASSSALQILFKDVVDQRLPPPTDEVAEELVSIARLAFACLDASPGSRPTMQLVSHKLSNGKHSLSRPFDRVELAELL</sequence>
<keyword evidence="28" id="KW-1185">Reference proteome</keyword>
<dbReference type="Gene3D" id="3.30.200.20">
    <property type="entry name" value="Phosphorylase Kinase, domain 1"/>
    <property type="match status" value="1"/>
</dbReference>
<feature type="chain" id="PRO_5001639487" description="non-specific serine/threonine protein kinase" evidence="25">
    <location>
        <begin position="23"/>
        <end position="1021"/>
    </location>
</feature>
<accession>A0A067KED7</accession>
<evidence type="ECO:0000259" key="26">
    <source>
        <dbReference type="PROSITE" id="PS50011"/>
    </source>
</evidence>
<dbReference type="Proteomes" id="UP000027138">
    <property type="component" value="Unassembled WGS sequence"/>
</dbReference>
<dbReference type="SUPFAM" id="SSF52058">
    <property type="entry name" value="L domain-like"/>
    <property type="match status" value="2"/>
</dbReference>
<evidence type="ECO:0000256" key="25">
    <source>
        <dbReference type="SAM" id="SignalP"/>
    </source>
</evidence>
<feature type="signal peptide" evidence="25">
    <location>
        <begin position="1"/>
        <end position="22"/>
    </location>
</feature>
<keyword evidence="18" id="KW-0675">Receptor</keyword>
<dbReference type="GO" id="GO:0004674">
    <property type="term" value="F:protein serine/threonine kinase activity"/>
    <property type="evidence" value="ECO:0007669"/>
    <property type="project" value="UniProtKB-KW"/>
</dbReference>
<evidence type="ECO:0000256" key="22">
    <source>
        <dbReference type="ARBA" id="ARBA00048679"/>
    </source>
</evidence>
<keyword evidence="16 24" id="KW-1133">Transmembrane helix</keyword>
<dbReference type="Pfam" id="PF13855">
    <property type="entry name" value="LRR_8"/>
    <property type="match status" value="1"/>
</dbReference>
<dbReference type="SMART" id="SM00369">
    <property type="entry name" value="LRR_TYP"/>
    <property type="match status" value="9"/>
</dbReference>
<dbReference type="Gene3D" id="3.80.10.10">
    <property type="entry name" value="Ribonuclease Inhibitor"/>
    <property type="match status" value="4"/>
</dbReference>
<dbReference type="EC" id="2.7.11.1" evidence="4"/>
<evidence type="ECO:0000256" key="11">
    <source>
        <dbReference type="ARBA" id="ARBA00022729"/>
    </source>
</evidence>
<evidence type="ECO:0000256" key="6">
    <source>
        <dbReference type="ARBA" id="ARBA00022527"/>
    </source>
</evidence>
<keyword evidence="8" id="KW-0433">Leucine-rich repeat</keyword>
<evidence type="ECO:0000313" key="28">
    <source>
        <dbReference type="Proteomes" id="UP000027138"/>
    </source>
</evidence>
<evidence type="ECO:0000256" key="9">
    <source>
        <dbReference type="ARBA" id="ARBA00022679"/>
    </source>
</evidence>
<reference evidence="27 28" key="1">
    <citation type="journal article" date="2014" name="PLoS ONE">
        <title>Global Analysis of Gene Expression Profiles in Physic Nut (Jatropha curcas L.) Seedlings Exposed to Salt Stress.</title>
        <authorList>
            <person name="Zhang L."/>
            <person name="Zhang C."/>
            <person name="Wu P."/>
            <person name="Chen Y."/>
            <person name="Li M."/>
            <person name="Jiang H."/>
            <person name="Wu G."/>
        </authorList>
    </citation>
    <scope>NUCLEOTIDE SEQUENCE [LARGE SCALE GENOMIC DNA]</scope>
    <source>
        <strain evidence="28">cv. GZQX0401</strain>
        <tissue evidence="27">Young leaves</tissue>
    </source>
</reference>
<keyword evidence="13 23" id="KW-0547">Nucleotide-binding</keyword>
<keyword evidence="5" id="KW-0134">Cell wall</keyword>
<comment type="similarity">
    <text evidence="20">Belongs to the polygalacturonase-inhibiting protein family.</text>
</comment>
<dbReference type="STRING" id="180498.A0A067KED7"/>
<dbReference type="InterPro" id="IPR003591">
    <property type="entry name" value="Leu-rich_rpt_typical-subtyp"/>
</dbReference>
<dbReference type="PROSITE" id="PS50011">
    <property type="entry name" value="PROTEIN_KINASE_DOM"/>
    <property type="match status" value="1"/>
</dbReference>
<evidence type="ECO:0000256" key="20">
    <source>
        <dbReference type="ARBA" id="ARBA00038043"/>
    </source>
</evidence>
<dbReference type="PROSITE" id="PS00109">
    <property type="entry name" value="PROTEIN_KINASE_TYR"/>
    <property type="match status" value="1"/>
</dbReference>
<keyword evidence="11 25" id="KW-0732">Signal</keyword>
<dbReference type="InterPro" id="IPR011009">
    <property type="entry name" value="Kinase-like_dom_sf"/>
</dbReference>
<dbReference type="FunFam" id="1.10.510.10:FF:000445">
    <property type="entry name" value="MDIS1-interacting receptor like kinase 2"/>
    <property type="match status" value="1"/>
</dbReference>
<dbReference type="InterPro" id="IPR001611">
    <property type="entry name" value="Leu-rich_rpt"/>
</dbReference>
<dbReference type="PROSITE" id="PS51450">
    <property type="entry name" value="LRR"/>
    <property type="match status" value="1"/>
</dbReference>
<comment type="subcellular location">
    <subcellularLocation>
        <location evidence="2">Cell membrane</location>
    </subcellularLocation>
    <subcellularLocation>
        <location evidence="3">Membrane</location>
        <topology evidence="3">Single-pass type I membrane protein</topology>
    </subcellularLocation>
    <subcellularLocation>
        <location evidence="1">Secreted</location>
        <location evidence="1">Cell wall</location>
    </subcellularLocation>
</comment>
<evidence type="ECO:0000256" key="3">
    <source>
        <dbReference type="ARBA" id="ARBA00004479"/>
    </source>
</evidence>
<evidence type="ECO:0000256" key="10">
    <source>
        <dbReference type="ARBA" id="ARBA00022692"/>
    </source>
</evidence>
<evidence type="ECO:0000256" key="17">
    <source>
        <dbReference type="ARBA" id="ARBA00023136"/>
    </source>
</evidence>
<dbReference type="InterPro" id="IPR008266">
    <property type="entry name" value="Tyr_kinase_AS"/>
</dbReference>
<comment type="catalytic activity">
    <reaction evidence="22">
        <text>L-seryl-[protein] + ATP = O-phospho-L-seryl-[protein] + ADP + H(+)</text>
        <dbReference type="Rhea" id="RHEA:17989"/>
        <dbReference type="Rhea" id="RHEA-COMP:9863"/>
        <dbReference type="Rhea" id="RHEA-COMP:11604"/>
        <dbReference type="ChEBI" id="CHEBI:15378"/>
        <dbReference type="ChEBI" id="CHEBI:29999"/>
        <dbReference type="ChEBI" id="CHEBI:30616"/>
        <dbReference type="ChEBI" id="CHEBI:83421"/>
        <dbReference type="ChEBI" id="CHEBI:456216"/>
        <dbReference type="EC" id="2.7.11.1"/>
    </reaction>
</comment>
<evidence type="ECO:0000256" key="14">
    <source>
        <dbReference type="ARBA" id="ARBA00022777"/>
    </source>
</evidence>
<keyword evidence="6" id="KW-0723">Serine/threonine-protein kinase</keyword>
<dbReference type="Pfam" id="PF00560">
    <property type="entry name" value="LRR_1"/>
    <property type="match status" value="4"/>
</dbReference>
<dbReference type="GO" id="GO:0005524">
    <property type="term" value="F:ATP binding"/>
    <property type="evidence" value="ECO:0007669"/>
    <property type="project" value="UniProtKB-UniRule"/>
</dbReference>
<dbReference type="InterPro" id="IPR017441">
    <property type="entry name" value="Protein_kinase_ATP_BS"/>
</dbReference>
<dbReference type="Gene3D" id="1.10.510.10">
    <property type="entry name" value="Transferase(Phosphotransferase) domain 1"/>
    <property type="match status" value="1"/>
</dbReference>
<keyword evidence="12" id="KW-0677">Repeat</keyword>
<dbReference type="KEGG" id="jcu:105638491"/>
<dbReference type="InterPro" id="IPR055414">
    <property type="entry name" value="LRR_R13L4/SHOC2-like"/>
</dbReference>
<dbReference type="FunFam" id="3.80.10.10:FF:000177">
    <property type="entry name" value="Leucine-rich repeat receptor-like serine/threonine-protein kinase At1g17230"/>
    <property type="match status" value="1"/>
</dbReference>
<dbReference type="Pfam" id="PF23598">
    <property type="entry name" value="LRR_14"/>
    <property type="match status" value="1"/>
</dbReference>
<protein>
    <recommendedName>
        <fullName evidence="4">non-specific serine/threonine protein kinase</fullName>
        <ecNumber evidence="4">2.7.11.1</ecNumber>
    </recommendedName>
</protein>
<dbReference type="InterPro" id="IPR032675">
    <property type="entry name" value="LRR_dom_sf"/>
</dbReference>
<dbReference type="PRINTS" id="PR00019">
    <property type="entry name" value="LEURICHRPT"/>
</dbReference>
<keyword evidence="17 24" id="KW-0472">Membrane</keyword>
<dbReference type="InterPro" id="IPR051716">
    <property type="entry name" value="Plant_RL_S/T_kinase"/>
</dbReference>
<comment type="catalytic activity">
    <reaction evidence="21">
        <text>L-threonyl-[protein] + ATP = O-phospho-L-threonyl-[protein] + ADP + H(+)</text>
        <dbReference type="Rhea" id="RHEA:46608"/>
        <dbReference type="Rhea" id="RHEA-COMP:11060"/>
        <dbReference type="Rhea" id="RHEA-COMP:11605"/>
        <dbReference type="ChEBI" id="CHEBI:15378"/>
        <dbReference type="ChEBI" id="CHEBI:30013"/>
        <dbReference type="ChEBI" id="CHEBI:30616"/>
        <dbReference type="ChEBI" id="CHEBI:61977"/>
        <dbReference type="ChEBI" id="CHEBI:456216"/>
        <dbReference type="EC" id="2.7.11.1"/>
    </reaction>
</comment>
<keyword evidence="7" id="KW-0597">Phosphoprotein</keyword>
<evidence type="ECO:0000256" key="24">
    <source>
        <dbReference type="SAM" id="Phobius"/>
    </source>
</evidence>
<dbReference type="EMBL" id="KK914543">
    <property type="protein sequence ID" value="KDP33358.1"/>
    <property type="molecule type" value="Genomic_DNA"/>
</dbReference>
<feature type="binding site" evidence="23">
    <location>
        <position position="763"/>
    </location>
    <ligand>
        <name>ATP</name>
        <dbReference type="ChEBI" id="CHEBI:30616"/>
    </ligand>
</feature>
<evidence type="ECO:0000256" key="18">
    <source>
        <dbReference type="ARBA" id="ARBA00023170"/>
    </source>
</evidence>
<dbReference type="Pfam" id="PF08263">
    <property type="entry name" value="LRRNT_2"/>
    <property type="match status" value="1"/>
</dbReference>
<dbReference type="PANTHER" id="PTHR48053:SF142">
    <property type="entry name" value="REPEAT RECEPTOR-LIKE PROTEIN KINASE FAMILY PROTEIN, PUTATIVE-RELATED"/>
    <property type="match status" value="1"/>
</dbReference>
<dbReference type="Pfam" id="PF00069">
    <property type="entry name" value="Pkinase"/>
    <property type="match status" value="1"/>
</dbReference>
<dbReference type="PROSITE" id="PS00107">
    <property type="entry name" value="PROTEIN_KINASE_ATP"/>
    <property type="match status" value="1"/>
</dbReference>
<keyword evidence="14" id="KW-0418">Kinase</keyword>
<evidence type="ECO:0000256" key="16">
    <source>
        <dbReference type="ARBA" id="ARBA00022989"/>
    </source>
</evidence>
<keyword evidence="10 24" id="KW-0812">Transmembrane</keyword>
<feature type="domain" description="Protein kinase" evidence="26">
    <location>
        <begin position="734"/>
        <end position="1009"/>
    </location>
</feature>
<dbReference type="OrthoDB" id="1188832at2759"/>
<dbReference type="PANTHER" id="PTHR48053">
    <property type="entry name" value="LEUCINE RICH REPEAT FAMILY PROTEIN, EXPRESSED"/>
    <property type="match status" value="1"/>
</dbReference>
<evidence type="ECO:0000256" key="4">
    <source>
        <dbReference type="ARBA" id="ARBA00012513"/>
    </source>
</evidence>
<keyword evidence="5" id="KW-0964">Secreted</keyword>
<feature type="transmembrane region" description="Helical" evidence="24">
    <location>
        <begin position="669"/>
        <end position="692"/>
    </location>
</feature>
<dbReference type="InterPro" id="IPR013210">
    <property type="entry name" value="LRR_N_plant-typ"/>
</dbReference>
<name>A0A067KED7_JATCU</name>
<dbReference type="AlphaFoldDB" id="A0A067KED7"/>
<evidence type="ECO:0000313" key="27">
    <source>
        <dbReference type="EMBL" id="KDP33358.1"/>
    </source>
</evidence>
<evidence type="ECO:0000256" key="12">
    <source>
        <dbReference type="ARBA" id="ARBA00022737"/>
    </source>
</evidence>
<proteinExistence type="inferred from homology"/>
<gene>
    <name evidence="27" type="ORF">JCGZ_12907</name>
</gene>
<keyword evidence="19" id="KW-0325">Glycoprotein</keyword>
<evidence type="ECO:0000256" key="7">
    <source>
        <dbReference type="ARBA" id="ARBA00022553"/>
    </source>
</evidence>
<evidence type="ECO:0000256" key="2">
    <source>
        <dbReference type="ARBA" id="ARBA00004236"/>
    </source>
</evidence>
<evidence type="ECO:0000256" key="13">
    <source>
        <dbReference type="ARBA" id="ARBA00022741"/>
    </source>
</evidence>
<dbReference type="GO" id="GO:0005886">
    <property type="term" value="C:plasma membrane"/>
    <property type="evidence" value="ECO:0007669"/>
    <property type="project" value="UniProtKB-SubCell"/>
</dbReference>
<evidence type="ECO:0000256" key="15">
    <source>
        <dbReference type="ARBA" id="ARBA00022840"/>
    </source>
</evidence>
<evidence type="ECO:0000256" key="23">
    <source>
        <dbReference type="PROSITE-ProRule" id="PRU10141"/>
    </source>
</evidence>
<keyword evidence="15 23" id="KW-0067">ATP-binding</keyword>
<dbReference type="InterPro" id="IPR000719">
    <property type="entry name" value="Prot_kinase_dom"/>
</dbReference>
<evidence type="ECO:0000256" key="21">
    <source>
        <dbReference type="ARBA" id="ARBA00047899"/>
    </source>
</evidence>
<dbReference type="SUPFAM" id="SSF56112">
    <property type="entry name" value="Protein kinase-like (PK-like)"/>
    <property type="match status" value="1"/>
</dbReference>
<dbReference type="FunFam" id="3.80.10.10:FF:000719">
    <property type="entry name" value="MDIS1-interacting receptor like kinase 2 isoform A"/>
    <property type="match status" value="1"/>
</dbReference>
<dbReference type="FunFam" id="3.30.200.20:FF:000309">
    <property type="entry name" value="Leucine-rich repeat receptor protein kinase MSP1"/>
    <property type="match status" value="1"/>
</dbReference>
<evidence type="ECO:0000256" key="19">
    <source>
        <dbReference type="ARBA" id="ARBA00023180"/>
    </source>
</evidence>
<evidence type="ECO:0000256" key="8">
    <source>
        <dbReference type="ARBA" id="ARBA00022614"/>
    </source>
</evidence>
<evidence type="ECO:0000256" key="1">
    <source>
        <dbReference type="ARBA" id="ARBA00004191"/>
    </source>
</evidence>
<evidence type="ECO:0000256" key="5">
    <source>
        <dbReference type="ARBA" id="ARBA00022512"/>
    </source>
</evidence>
<organism evidence="27 28">
    <name type="scientific">Jatropha curcas</name>
    <name type="common">Barbados nut</name>
    <dbReference type="NCBI Taxonomy" id="180498"/>
    <lineage>
        <taxon>Eukaryota</taxon>
        <taxon>Viridiplantae</taxon>
        <taxon>Streptophyta</taxon>
        <taxon>Embryophyta</taxon>
        <taxon>Tracheophyta</taxon>
        <taxon>Spermatophyta</taxon>
        <taxon>Magnoliopsida</taxon>
        <taxon>eudicotyledons</taxon>
        <taxon>Gunneridae</taxon>
        <taxon>Pentapetalae</taxon>
        <taxon>rosids</taxon>
        <taxon>fabids</taxon>
        <taxon>Malpighiales</taxon>
        <taxon>Euphorbiaceae</taxon>
        <taxon>Crotonoideae</taxon>
        <taxon>Jatropheae</taxon>
        <taxon>Jatropha</taxon>
    </lineage>
</organism>
<keyword evidence="9" id="KW-0808">Transferase</keyword>